<keyword evidence="2" id="KW-1185">Reference proteome</keyword>
<comment type="caution">
    <text evidence="1">The sequence shown here is derived from an EMBL/GenBank/DDBJ whole genome shotgun (WGS) entry which is preliminary data.</text>
</comment>
<protein>
    <submittedName>
        <fullName evidence="1">Uncharacterized protein</fullName>
    </submittedName>
</protein>
<organism evidence="1 2">
    <name type="scientific">Neolewinella maritima</name>
    <dbReference type="NCBI Taxonomy" id="1383882"/>
    <lineage>
        <taxon>Bacteria</taxon>
        <taxon>Pseudomonadati</taxon>
        <taxon>Bacteroidota</taxon>
        <taxon>Saprospiria</taxon>
        <taxon>Saprospirales</taxon>
        <taxon>Lewinellaceae</taxon>
        <taxon>Neolewinella</taxon>
    </lineage>
</organism>
<gene>
    <name evidence="1" type="ORF">LEM8419_01747</name>
</gene>
<evidence type="ECO:0000313" key="1">
    <source>
        <dbReference type="EMBL" id="CAH1000613.1"/>
    </source>
</evidence>
<reference evidence="1" key="1">
    <citation type="submission" date="2021-12" db="EMBL/GenBank/DDBJ databases">
        <authorList>
            <person name="Rodrigo-Torres L."/>
            <person name="Arahal R. D."/>
            <person name="Lucena T."/>
        </authorList>
    </citation>
    <scope>NUCLEOTIDE SEQUENCE</scope>
    <source>
        <strain evidence="1">CECT 8419</strain>
    </source>
</reference>
<proteinExistence type="predicted"/>
<evidence type="ECO:0000313" key="2">
    <source>
        <dbReference type="Proteomes" id="UP000837803"/>
    </source>
</evidence>
<sequence length="148" mass="17045">MYIKWHQLSTFGDQYRLTIEGNVTPRDIYYTIKELAPYKLLLISAYDLEFHAFDTLAKEISGVGIPSTKVTEGLLIEKQWIDAIFTVCKFGESADRYHLLSGDTLDETNLYDITVDYTDIPDLKLTCKSRDLLTQVLHRLRNVSDMDS</sequence>
<name>A0ABM9B0Q5_9BACT</name>
<dbReference type="EMBL" id="CAKLPZ010000002">
    <property type="protein sequence ID" value="CAH1000613.1"/>
    <property type="molecule type" value="Genomic_DNA"/>
</dbReference>
<accession>A0ABM9B0Q5</accession>
<dbReference type="Proteomes" id="UP000837803">
    <property type="component" value="Unassembled WGS sequence"/>
</dbReference>